<name>A0ABP1PRN3_9HEXA</name>
<keyword evidence="4" id="KW-0067">ATP-binding</keyword>
<proteinExistence type="predicted"/>
<dbReference type="InterPro" id="IPR017438">
    <property type="entry name" value="ATP-NAD_kinase_N"/>
</dbReference>
<evidence type="ECO:0000313" key="7">
    <source>
        <dbReference type="EMBL" id="CAL8071444.1"/>
    </source>
</evidence>
<dbReference type="Gene3D" id="2.60.200.40">
    <property type="match status" value="1"/>
</dbReference>
<sequence length="549" mass="60500">MAGDIIALSSTGKEDGNESQQTEVQDASGISGSVPEVADGKVIREDVLSCLSRKQKYYRLVLTPTELLLQGTKNDSSFERYSIDDLFGCHTLRHKQHGPSAYVCFYLYPRRKRVLMSKEKLREKVPLVFEIRKPANTYEENLAVAAKWKEDANKILRNKYPKWQLHKPKLTRKDSTPDTSGVTIMTMANESQDPLDHDPKIGHSSLSLASCLLFVRRYLVIVNPVSGQAKGLPTFKEKVHPILMEAGVKVELLVTERPGHARSMVSSSNLSEIDGIITVGGDGLLYEVVNGLRSRGDSDRISNIPLGIIATGSGNGLARSVAEYSKEDADYLKNPVLSTTLAAARGKVVPVNLMEVELDGRKIYSFLSVGWGLLADIDVESEVLRAIGESRFTIWSFLRLAKLRHYKAQLSYVPCEKISRDELNGTSRTSLRERDPVFIDSEFISVYSTCQSYIGSDLIFAPKAQPGDGLIHLTYLAKDAGRAAATQFLLGIDKGAHLSVSGVNYVTVKEFSIRCPGGITGIVTIDGERVTGEEIKIKISPKPLHVFAL</sequence>
<dbReference type="Proteomes" id="UP001642540">
    <property type="component" value="Unassembled WGS sequence"/>
</dbReference>
<dbReference type="InterPro" id="IPR045540">
    <property type="entry name" value="YegS/DAGK_C"/>
</dbReference>
<dbReference type="Pfam" id="PF00781">
    <property type="entry name" value="DAGK_cat"/>
    <property type="match status" value="1"/>
</dbReference>
<dbReference type="InterPro" id="IPR001206">
    <property type="entry name" value="Diacylglycerol_kinase_cat_dom"/>
</dbReference>
<keyword evidence="2" id="KW-0547">Nucleotide-binding</keyword>
<dbReference type="SUPFAM" id="SSF111331">
    <property type="entry name" value="NAD kinase/diacylglycerol kinase-like"/>
    <property type="match status" value="1"/>
</dbReference>
<evidence type="ECO:0000259" key="6">
    <source>
        <dbReference type="PROSITE" id="PS50146"/>
    </source>
</evidence>
<gene>
    <name evidence="7" type="ORF">ODALV1_LOCUS1717</name>
</gene>
<keyword evidence="1" id="KW-0808">Transferase</keyword>
<dbReference type="InterPro" id="IPR050187">
    <property type="entry name" value="Lipid_Phosphate_FormReg"/>
</dbReference>
<keyword evidence="3" id="KW-0418">Kinase</keyword>
<evidence type="ECO:0000256" key="1">
    <source>
        <dbReference type="ARBA" id="ARBA00022679"/>
    </source>
</evidence>
<dbReference type="EMBL" id="CAXLJM020000006">
    <property type="protein sequence ID" value="CAL8071444.1"/>
    <property type="molecule type" value="Genomic_DNA"/>
</dbReference>
<dbReference type="Gene3D" id="3.40.50.10330">
    <property type="entry name" value="Probable inorganic polyphosphate/atp-NAD kinase, domain 1"/>
    <property type="match status" value="1"/>
</dbReference>
<evidence type="ECO:0000256" key="2">
    <source>
        <dbReference type="ARBA" id="ARBA00022741"/>
    </source>
</evidence>
<evidence type="ECO:0000256" key="3">
    <source>
        <dbReference type="ARBA" id="ARBA00022777"/>
    </source>
</evidence>
<keyword evidence="8" id="KW-1185">Reference proteome</keyword>
<dbReference type="PANTHER" id="PTHR12358">
    <property type="entry name" value="SPHINGOSINE KINASE"/>
    <property type="match status" value="1"/>
</dbReference>
<protein>
    <recommendedName>
        <fullName evidence="6">DAGKc domain-containing protein</fullName>
    </recommendedName>
</protein>
<feature type="domain" description="DAGKc" evidence="6">
    <location>
        <begin position="213"/>
        <end position="360"/>
    </location>
</feature>
<evidence type="ECO:0000256" key="4">
    <source>
        <dbReference type="ARBA" id="ARBA00022840"/>
    </source>
</evidence>
<feature type="region of interest" description="Disordered" evidence="5">
    <location>
        <begin position="1"/>
        <end position="33"/>
    </location>
</feature>
<dbReference type="Pfam" id="PF19279">
    <property type="entry name" value="YegS_C"/>
    <property type="match status" value="1"/>
</dbReference>
<dbReference type="SMART" id="SM00046">
    <property type="entry name" value="DAGKc"/>
    <property type="match status" value="1"/>
</dbReference>
<evidence type="ECO:0000313" key="8">
    <source>
        <dbReference type="Proteomes" id="UP001642540"/>
    </source>
</evidence>
<feature type="compositionally biased region" description="Polar residues" evidence="5">
    <location>
        <begin position="18"/>
        <end position="31"/>
    </location>
</feature>
<comment type="caution">
    <text evidence="7">The sequence shown here is derived from an EMBL/GenBank/DDBJ whole genome shotgun (WGS) entry which is preliminary data.</text>
</comment>
<dbReference type="InterPro" id="IPR016064">
    <property type="entry name" value="NAD/diacylglycerol_kinase_sf"/>
</dbReference>
<dbReference type="PROSITE" id="PS50146">
    <property type="entry name" value="DAGK"/>
    <property type="match status" value="1"/>
</dbReference>
<dbReference type="PANTHER" id="PTHR12358:SF112">
    <property type="entry name" value="LD11247P-RELATED"/>
    <property type="match status" value="1"/>
</dbReference>
<organism evidence="7 8">
    <name type="scientific">Orchesella dallaii</name>
    <dbReference type="NCBI Taxonomy" id="48710"/>
    <lineage>
        <taxon>Eukaryota</taxon>
        <taxon>Metazoa</taxon>
        <taxon>Ecdysozoa</taxon>
        <taxon>Arthropoda</taxon>
        <taxon>Hexapoda</taxon>
        <taxon>Collembola</taxon>
        <taxon>Entomobryomorpha</taxon>
        <taxon>Entomobryoidea</taxon>
        <taxon>Orchesellidae</taxon>
        <taxon>Orchesellinae</taxon>
        <taxon>Orchesella</taxon>
    </lineage>
</organism>
<evidence type="ECO:0000256" key="5">
    <source>
        <dbReference type="SAM" id="MobiDB-lite"/>
    </source>
</evidence>
<reference evidence="7 8" key="1">
    <citation type="submission" date="2024-08" db="EMBL/GenBank/DDBJ databases">
        <authorList>
            <person name="Cucini C."/>
            <person name="Frati F."/>
        </authorList>
    </citation>
    <scope>NUCLEOTIDE SEQUENCE [LARGE SCALE GENOMIC DNA]</scope>
</reference>
<accession>A0ABP1PRN3</accession>